<dbReference type="InParanoid" id="A0A1I5GTC2"/>
<gene>
    <name evidence="2" type="ORF">SAMN04489713_105397</name>
</gene>
<evidence type="ECO:0000256" key="1">
    <source>
        <dbReference type="SAM" id="MobiDB-lite"/>
    </source>
</evidence>
<proteinExistence type="predicted"/>
<keyword evidence="3" id="KW-1185">Reference proteome</keyword>
<dbReference type="STRING" id="1993.SAMN04489713_105397"/>
<evidence type="ECO:0000313" key="3">
    <source>
        <dbReference type="Proteomes" id="UP000183413"/>
    </source>
</evidence>
<reference evidence="2 3" key="1">
    <citation type="submission" date="2016-10" db="EMBL/GenBank/DDBJ databases">
        <authorList>
            <person name="de Groot N.N."/>
        </authorList>
    </citation>
    <scope>NUCLEOTIDE SEQUENCE [LARGE SCALE GENOMIC DNA]</scope>
    <source>
        <strain evidence="2 3">DSM 43067</strain>
    </source>
</reference>
<name>A0A1I5GTC2_9ACTN</name>
<accession>A0A1I5GTC2</accession>
<dbReference type="Proteomes" id="UP000183413">
    <property type="component" value="Unassembled WGS sequence"/>
</dbReference>
<dbReference type="EMBL" id="FOVH01000005">
    <property type="protein sequence ID" value="SFO39262.1"/>
    <property type="molecule type" value="Genomic_DNA"/>
</dbReference>
<protein>
    <submittedName>
        <fullName evidence="2">Uncharacterized protein</fullName>
    </submittedName>
</protein>
<evidence type="ECO:0000313" key="2">
    <source>
        <dbReference type="EMBL" id="SFO39262.1"/>
    </source>
</evidence>
<dbReference type="eggNOG" id="COG0457">
    <property type="taxonomic scope" value="Bacteria"/>
</dbReference>
<dbReference type="AlphaFoldDB" id="A0A1I5GTC2"/>
<sequence length="1061" mass="111538">MRRPRPIPRPQVAPGPLRDLKDLLYELYLQAGAPSLDEITALIAADDDLAGAPGRDTVRRIVGEPVPPPAQADVVAVATVLARSGGWAAEDAVQRVRELWVKSRMDVPAGTPVGELTDPFALEVHRPIVIESAAGAPELPALPPYLAREHDRRLAEITARAVDGRSAIVSLVGGSSTGKTRACWEAVQGLPAGWRLWHPIFPDRAAAFLSELERVRPRTVVWLNDAQHYLRTAQPAVGEQVAAGLRDLLRAPGRGPVLVLATLWPEHWDLLTVPTSADPYAQARALLAGSLVRVPESFGGTRPAELAEAAQRDPRLAQAVKEARDGHIAQYLAGVPALLERHQAAPPPARALIDAAIDARRLGHGPALPHALLEVAAPGYLTDQEWAQTRDDWFEEALAYTAQPCRGALGPLTRSKPRPAPVPRGADAAPRARTEAPRYRLADYLEQAGRRERADALPPRSLWEALAASADVDDLAVIADQADARGLYRDAAQMRKYAVAAGHSAAALRLVSRARTIDPRLAGHAAEWVAARQSLGDPRDVARLVRALWKAGAGQSVGLLADRAAAHMPVDDPQGIGELLLELWKAGAEQAISTLAGRAAAHAPLDQVGGVAHLLKELRRVNAEQAVTDLAGRAAAHAPVDEPGAVAALLRNVHEAGCGQAVATLLSRDPAERVALDDTSGVARLLKALRQVDAGQGVTVLAGRIADRAPLDNAYRLADLLKGMQKAGAEQALTLLADRAAAHAPLSNVLETAHLLHALHEVGSGTAVTALAGHVAGGAPLDRPGDVANLLRALWKVGAGDAVTALAGRAAADVPLGHPGEIARLLRALHDANAEESAAVLTRRACDHVTLGSPGDVARLIRALRELPGDDGAIDSLLARAPADQVALTDPGGVAYLLEELRAVDAAPTIASLLARKPAVQVALDVPGDIARLVRALKAAGAVEAAARLADRAAQVPLDEPAGIARLIRALGEGGTAHAAAALAERAALIPLDRPHHADALSQALQKLGAEHAVATLAERAATAGAFTIFLDAAPGRAERFRFGRAHDGTPEPAWQWHDLL</sequence>
<feature type="region of interest" description="Disordered" evidence="1">
    <location>
        <begin position="409"/>
        <end position="432"/>
    </location>
</feature>
<organism evidence="2 3">
    <name type="scientific">Actinomadura madurae</name>
    <dbReference type="NCBI Taxonomy" id="1993"/>
    <lineage>
        <taxon>Bacteria</taxon>
        <taxon>Bacillati</taxon>
        <taxon>Actinomycetota</taxon>
        <taxon>Actinomycetes</taxon>
        <taxon>Streptosporangiales</taxon>
        <taxon>Thermomonosporaceae</taxon>
        <taxon>Actinomadura</taxon>
    </lineage>
</organism>
<dbReference type="RefSeq" id="WP_075021596.1">
    <property type="nucleotide sequence ID" value="NZ_FOVH01000005.1"/>
</dbReference>